<dbReference type="Pfam" id="PF03466">
    <property type="entry name" value="LysR_substrate"/>
    <property type="match status" value="1"/>
</dbReference>
<comment type="similarity">
    <text evidence="1">Belongs to the LysR transcriptional regulatory family.</text>
</comment>
<reference evidence="6" key="1">
    <citation type="submission" date="2019-03" db="EMBL/GenBank/DDBJ databases">
        <authorList>
            <person name="Hao L."/>
        </authorList>
    </citation>
    <scope>NUCLEOTIDE SEQUENCE</scope>
</reference>
<keyword evidence="2" id="KW-0805">Transcription regulation</keyword>
<evidence type="ECO:0000259" key="5">
    <source>
        <dbReference type="PROSITE" id="PS50931"/>
    </source>
</evidence>
<protein>
    <submittedName>
        <fullName evidence="6">HTH-type transcriptional regulator CysL</fullName>
    </submittedName>
</protein>
<proteinExistence type="inferred from homology"/>
<dbReference type="Gene3D" id="3.40.190.290">
    <property type="match status" value="1"/>
</dbReference>
<dbReference type="Pfam" id="PF00126">
    <property type="entry name" value="HTH_1"/>
    <property type="match status" value="1"/>
</dbReference>
<organism evidence="6">
    <name type="scientific">anaerobic digester metagenome</name>
    <dbReference type="NCBI Taxonomy" id="1263854"/>
    <lineage>
        <taxon>unclassified sequences</taxon>
        <taxon>metagenomes</taxon>
        <taxon>ecological metagenomes</taxon>
    </lineage>
</organism>
<dbReference type="SUPFAM" id="SSF53850">
    <property type="entry name" value="Periplasmic binding protein-like II"/>
    <property type="match status" value="1"/>
</dbReference>
<keyword evidence="3" id="KW-0238">DNA-binding</keyword>
<sequence length="339" mass="37739">MNFAYAIYLYSILIPSISLSYDGCMITDQFKSITLQQLEALVALAEERSFSEAAKKMLLSQPSMSKHIKNLEIFVNRPLINRTKTGISLTQEGSILYGYAKKVLRLRDEAREKILSLEDTVSGHVFVGTSTIPSTYILPAVLAGLRKTYSDIQAHILSSDSDEVIDMVLGGQVEIGFIGKTINDRKLYCEPVWDDELILVAPNGHRIGELREASIEDILHEPFILREKGSGTRSIFESYLNEHDLPHLSRFSVSCELGSSEAVKEAVIAGLGISVLSIHAVRREIGQGLLTPIPLKPPRILRSFSVIYRKQFVPLPHHRAFLDYAKAWDPLRQTSGSGG</sequence>
<feature type="domain" description="HTH lysR-type" evidence="5">
    <location>
        <begin position="33"/>
        <end position="90"/>
    </location>
</feature>
<dbReference type="InterPro" id="IPR000847">
    <property type="entry name" value="LysR_HTH_N"/>
</dbReference>
<dbReference type="InterPro" id="IPR036390">
    <property type="entry name" value="WH_DNA-bd_sf"/>
</dbReference>
<dbReference type="InterPro" id="IPR036388">
    <property type="entry name" value="WH-like_DNA-bd_sf"/>
</dbReference>
<keyword evidence="4" id="KW-0804">Transcription</keyword>
<dbReference type="PANTHER" id="PTHR30126:SF39">
    <property type="entry name" value="HTH-TYPE TRANSCRIPTIONAL REGULATOR CYSL"/>
    <property type="match status" value="1"/>
</dbReference>
<dbReference type="PRINTS" id="PR00039">
    <property type="entry name" value="HTHLYSR"/>
</dbReference>
<dbReference type="EMBL" id="CAADRM010000157">
    <property type="protein sequence ID" value="VFU18704.1"/>
    <property type="molecule type" value="Genomic_DNA"/>
</dbReference>
<dbReference type="SUPFAM" id="SSF46785">
    <property type="entry name" value="Winged helix' DNA-binding domain"/>
    <property type="match status" value="1"/>
</dbReference>
<evidence type="ECO:0000256" key="3">
    <source>
        <dbReference type="ARBA" id="ARBA00023125"/>
    </source>
</evidence>
<dbReference type="PROSITE" id="PS50931">
    <property type="entry name" value="HTH_LYSR"/>
    <property type="match status" value="1"/>
</dbReference>
<evidence type="ECO:0000256" key="4">
    <source>
        <dbReference type="ARBA" id="ARBA00023163"/>
    </source>
</evidence>
<dbReference type="GO" id="GO:0003700">
    <property type="term" value="F:DNA-binding transcription factor activity"/>
    <property type="evidence" value="ECO:0007669"/>
    <property type="project" value="InterPro"/>
</dbReference>
<gene>
    <name evidence="6" type="primary">cysL</name>
    <name evidence="6" type="ORF">SCFA_890035</name>
</gene>
<accession>A0A485M736</accession>
<dbReference type="AlphaFoldDB" id="A0A485M736"/>
<dbReference type="Gene3D" id="1.10.10.10">
    <property type="entry name" value="Winged helix-like DNA-binding domain superfamily/Winged helix DNA-binding domain"/>
    <property type="match status" value="1"/>
</dbReference>
<name>A0A485M736_9ZZZZ</name>
<evidence type="ECO:0000313" key="6">
    <source>
        <dbReference type="EMBL" id="VFU18704.1"/>
    </source>
</evidence>
<dbReference type="InterPro" id="IPR005119">
    <property type="entry name" value="LysR_subst-bd"/>
</dbReference>
<dbReference type="InterPro" id="IPR047788">
    <property type="entry name" value="LysR-like_Sec_metab"/>
</dbReference>
<dbReference type="PANTHER" id="PTHR30126">
    <property type="entry name" value="HTH-TYPE TRANSCRIPTIONAL REGULATOR"/>
    <property type="match status" value="1"/>
</dbReference>
<dbReference type="GO" id="GO:0000976">
    <property type="term" value="F:transcription cis-regulatory region binding"/>
    <property type="evidence" value="ECO:0007669"/>
    <property type="project" value="TreeGrafter"/>
</dbReference>
<evidence type="ECO:0000256" key="1">
    <source>
        <dbReference type="ARBA" id="ARBA00009437"/>
    </source>
</evidence>
<evidence type="ECO:0000256" key="2">
    <source>
        <dbReference type="ARBA" id="ARBA00023015"/>
    </source>
</evidence>
<dbReference type="FunFam" id="1.10.10.10:FF:000001">
    <property type="entry name" value="LysR family transcriptional regulator"/>
    <property type="match status" value="1"/>
</dbReference>
<dbReference type="CDD" id="cd08420">
    <property type="entry name" value="PBP2_CysL_like"/>
    <property type="match status" value="1"/>
</dbReference>
<dbReference type="NCBIfam" id="NF040786">
    <property type="entry name" value="LysR_Sec_metab"/>
    <property type="match status" value="1"/>
</dbReference>